<keyword evidence="1 3" id="KW-0413">Isomerase</keyword>
<dbReference type="AlphaFoldDB" id="D5EPJ4"/>
<protein>
    <submittedName>
        <fullName evidence="3">Xylose isomerase domain protein TIM barrel</fullName>
    </submittedName>
</protein>
<evidence type="ECO:0000313" key="4">
    <source>
        <dbReference type="Proteomes" id="UP000000925"/>
    </source>
</evidence>
<evidence type="ECO:0000313" key="3">
    <source>
        <dbReference type="EMBL" id="ADE53731.1"/>
    </source>
</evidence>
<dbReference type="InterPro" id="IPR013022">
    <property type="entry name" value="Xyl_isomerase-like_TIM-brl"/>
</dbReference>
<dbReference type="RefSeq" id="WP_013042455.1">
    <property type="nucleotide sequence ID" value="NC_014008.1"/>
</dbReference>
<dbReference type="InterPro" id="IPR050417">
    <property type="entry name" value="Sugar_Epim/Isomerase"/>
</dbReference>
<keyword evidence="4" id="KW-1185">Reference proteome</keyword>
<dbReference type="PANTHER" id="PTHR43489">
    <property type="entry name" value="ISOMERASE"/>
    <property type="match status" value="1"/>
</dbReference>
<sequence length="292" mass="31403">MRFGLNTFLTSAAFTDAELPLLEQFKAYGADFVELAIVDPAQVSAPVVRSKLEALHMQNPVICGVYTADRDLRGADQLAQNAIDYTCQLIDFAAAVGAELVCGPMYSATGRTGAHSTSDREQQLQQIAQHLNVLGQRAGDKGITLAIEPLNRFETDCINTVEQAQHLIGLSGSPALKIHIDTFHMAIEEVDSAAAIRRAGSLIAHVHASASNRGIPGQDQVHWHAIFAALHEIGYTADIGLESFSEDNQVIARAASIWRKLYDSPEELSVKGLNFLRAVAASTASNPSALNT</sequence>
<dbReference type="OrthoDB" id="9814946at2"/>
<dbReference type="PANTHER" id="PTHR43489:SF7">
    <property type="entry name" value="3-DEHYDRO-D-GULOSIDE 4-EPIMERASE-RELATED"/>
    <property type="match status" value="1"/>
</dbReference>
<gene>
    <name evidence="3" type="ordered locus">Caka_0707</name>
</gene>
<dbReference type="STRING" id="583355.Caka_0707"/>
<dbReference type="Proteomes" id="UP000000925">
    <property type="component" value="Chromosome"/>
</dbReference>
<evidence type="ECO:0000256" key="1">
    <source>
        <dbReference type="ARBA" id="ARBA00023235"/>
    </source>
</evidence>
<dbReference type="KEGG" id="caa:Caka_0707"/>
<reference evidence="3 4" key="1">
    <citation type="journal article" date="2010" name="Stand. Genomic Sci.">
        <title>Complete genome sequence of Coraliomargarita akajimensis type strain (04OKA010-24).</title>
        <authorList>
            <person name="Mavromatis K."/>
            <person name="Abt B."/>
            <person name="Brambilla E."/>
            <person name="Lapidus A."/>
            <person name="Copeland A."/>
            <person name="Deshpande S."/>
            <person name="Nolan M."/>
            <person name="Lucas S."/>
            <person name="Tice H."/>
            <person name="Cheng J.F."/>
            <person name="Han C."/>
            <person name="Detter J.C."/>
            <person name="Woyke T."/>
            <person name="Goodwin L."/>
            <person name="Pitluck S."/>
            <person name="Held B."/>
            <person name="Brettin T."/>
            <person name="Tapia R."/>
            <person name="Ivanova N."/>
            <person name="Mikhailova N."/>
            <person name="Pati A."/>
            <person name="Liolios K."/>
            <person name="Chen A."/>
            <person name="Palaniappan K."/>
            <person name="Land M."/>
            <person name="Hauser L."/>
            <person name="Chang Y.J."/>
            <person name="Jeffries C.D."/>
            <person name="Rohde M."/>
            <person name="Goker M."/>
            <person name="Bristow J."/>
            <person name="Eisen J.A."/>
            <person name="Markowitz V."/>
            <person name="Hugenholtz P."/>
            <person name="Klenk H.P."/>
            <person name="Kyrpides N.C."/>
        </authorList>
    </citation>
    <scope>NUCLEOTIDE SEQUENCE [LARGE SCALE GENOMIC DNA]</scope>
    <source>
        <strain evidence="4">DSM 45221 / IAM 15411 / JCM 23193 / KCTC 12865</strain>
    </source>
</reference>
<proteinExistence type="predicted"/>
<evidence type="ECO:0000259" key="2">
    <source>
        <dbReference type="Pfam" id="PF01261"/>
    </source>
</evidence>
<feature type="domain" description="Xylose isomerase-like TIM barrel" evidence="2">
    <location>
        <begin position="23"/>
        <end position="277"/>
    </location>
</feature>
<dbReference type="HOGENOM" id="CLU_050006_8_2_0"/>
<dbReference type="Gene3D" id="3.20.20.150">
    <property type="entry name" value="Divalent-metal-dependent TIM barrel enzymes"/>
    <property type="match status" value="1"/>
</dbReference>
<dbReference type="InterPro" id="IPR036237">
    <property type="entry name" value="Xyl_isomerase-like_sf"/>
</dbReference>
<organism evidence="3 4">
    <name type="scientific">Coraliomargarita akajimensis (strain DSM 45221 / IAM 15411 / JCM 23193 / KCTC 12865 / 04OKA010-24)</name>
    <dbReference type="NCBI Taxonomy" id="583355"/>
    <lineage>
        <taxon>Bacteria</taxon>
        <taxon>Pseudomonadati</taxon>
        <taxon>Verrucomicrobiota</taxon>
        <taxon>Opitutia</taxon>
        <taxon>Puniceicoccales</taxon>
        <taxon>Coraliomargaritaceae</taxon>
        <taxon>Coraliomargarita</taxon>
    </lineage>
</organism>
<dbReference type="EMBL" id="CP001998">
    <property type="protein sequence ID" value="ADE53731.1"/>
    <property type="molecule type" value="Genomic_DNA"/>
</dbReference>
<name>D5EPJ4_CORAD</name>
<dbReference type="Pfam" id="PF01261">
    <property type="entry name" value="AP_endonuc_2"/>
    <property type="match status" value="1"/>
</dbReference>
<dbReference type="GO" id="GO:0016853">
    <property type="term" value="F:isomerase activity"/>
    <property type="evidence" value="ECO:0007669"/>
    <property type="project" value="UniProtKB-KW"/>
</dbReference>
<dbReference type="eggNOG" id="COG1082">
    <property type="taxonomic scope" value="Bacteria"/>
</dbReference>
<accession>D5EPJ4</accession>
<dbReference type="SUPFAM" id="SSF51658">
    <property type="entry name" value="Xylose isomerase-like"/>
    <property type="match status" value="1"/>
</dbReference>